<evidence type="ECO:0000313" key="11">
    <source>
        <dbReference type="EMBL" id="KAJ1352743.1"/>
    </source>
</evidence>
<dbReference type="PANTHER" id="PTHR24027:SF422">
    <property type="entry name" value="CADHERIN DOMAIN-CONTAINING PROTEIN"/>
    <property type="match status" value="1"/>
</dbReference>
<evidence type="ECO:0000256" key="8">
    <source>
        <dbReference type="PROSITE-ProRule" id="PRU00043"/>
    </source>
</evidence>
<dbReference type="GO" id="GO:0016342">
    <property type="term" value="C:catenin complex"/>
    <property type="evidence" value="ECO:0007669"/>
    <property type="project" value="TreeGrafter"/>
</dbReference>
<dbReference type="GO" id="GO:0007043">
    <property type="term" value="P:cell-cell junction assembly"/>
    <property type="evidence" value="ECO:0007669"/>
    <property type="project" value="TreeGrafter"/>
</dbReference>
<comment type="subcellular location">
    <subcellularLocation>
        <location evidence="1">Membrane</location>
        <topology evidence="1">Single-pass membrane protein</topology>
    </subcellularLocation>
</comment>
<feature type="domain" description="Cadherin" evidence="10">
    <location>
        <begin position="25"/>
        <end position="103"/>
    </location>
</feature>
<keyword evidence="2 9" id="KW-0812">Transmembrane</keyword>
<dbReference type="GO" id="GO:0034332">
    <property type="term" value="P:adherens junction organization"/>
    <property type="evidence" value="ECO:0007669"/>
    <property type="project" value="TreeGrafter"/>
</dbReference>
<name>A0AAD5MAS1_PARTN</name>
<evidence type="ECO:0000256" key="5">
    <source>
        <dbReference type="ARBA" id="ARBA00022837"/>
    </source>
</evidence>
<evidence type="ECO:0000256" key="1">
    <source>
        <dbReference type="ARBA" id="ARBA00004167"/>
    </source>
</evidence>
<proteinExistence type="predicted"/>
<dbReference type="FunFam" id="2.60.40.60:FF:000104">
    <property type="entry name" value="cadherin-23 isoform X1"/>
    <property type="match status" value="1"/>
</dbReference>
<keyword evidence="3" id="KW-0732">Signal</keyword>
<dbReference type="GO" id="GO:0008013">
    <property type="term" value="F:beta-catenin binding"/>
    <property type="evidence" value="ECO:0007669"/>
    <property type="project" value="TreeGrafter"/>
</dbReference>
<feature type="transmembrane region" description="Helical" evidence="9">
    <location>
        <begin position="435"/>
        <end position="456"/>
    </location>
</feature>
<dbReference type="GO" id="GO:0005509">
    <property type="term" value="F:calcium ion binding"/>
    <property type="evidence" value="ECO:0007669"/>
    <property type="project" value="UniProtKB-UniRule"/>
</dbReference>
<dbReference type="PROSITE" id="PS50268">
    <property type="entry name" value="CADHERIN_2"/>
    <property type="match status" value="2"/>
</dbReference>
<keyword evidence="6 9" id="KW-1133">Transmembrane helix</keyword>
<dbReference type="GO" id="GO:0000902">
    <property type="term" value="P:cell morphogenesis"/>
    <property type="evidence" value="ECO:0007669"/>
    <property type="project" value="TreeGrafter"/>
</dbReference>
<dbReference type="GO" id="GO:0016477">
    <property type="term" value="P:cell migration"/>
    <property type="evidence" value="ECO:0007669"/>
    <property type="project" value="TreeGrafter"/>
</dbReference>
<gene>
    <name evidence="11" type="ORF">KIN20_009164</name>
</gene>
<keyword evidence="4" id="KW-0677">Repeat</keyword>
<evidence type="ECO:0000256" key="2">
    <source>
        <dbReference type="ARBA" id="ARBA00022692"/>
    </source>
</evidence>
<evidence type="ECO:0000256" key="6">
    <source>
        <dbReference type="ARBA" id="ARBA00022989"/>
    </source>
</evidence>
<dbReference type="GO" id="GO:0045296">
    <property type="term" value="F:cadherin binding"/>
    <property type="evidence" value="ECO:0007669"/>
    <property type="project" value="TreeGrafter"/>
</dbReference>
<feature type="domain" description="Cadherin" evidence="10">
    <location>
        <begin position="104"/>
        <end position="211"/>
    </location>
</feature>
<dbReference type="Proteomes" id="UP001196413">
    <property type="component" value="Unassembled WGS sequence"/>
</dbReference>
<evidence type="ECO:0000256" key="4">
    <source>
        <dbReference type="ARBA" id="ARBA00022737"/>
    </source>
</evidence>
<dbReference type="InterPro" id="IPR039808">
    <property type="entry name" value="Cadherin"/>
</dbReference>
<dbReference type="PANTHER" id="PTHR24027">
    <property type="entry name" value="CADHERIN-23"/>
    <property type="match status" value="1"/>
</dbReference>
<reference evidence="11" key="1">
    <citation type="submission" date="2021-06" db="EMBL/GenBank/DDBJ databases">
        <title>Parelaphostrongylus tenuis whole genome reference sequence.</title>
        <authorList>
            <person name="Garwood T.J."/>
            <person name="Larsen P.A."/>
            <person name="Fountain-Jones N.M."/>
            <person name="Garbe J.R."/>
            <person name="Macchietto M.G."/>
            <person name="Kania S.A."/>
            <person name="Gerhold R.W."/>
            <person name="Richards J.E."/>
            <person name="Wolf T.M."/>
        </authorList>
    </citation>
    <scope>NUCLEOTIDE SEQUENCE</scope>
    <source>
        <strain evidence="11">MNPRO001-30</strain>
        <tissue evidence="11">Meninges</tissue>
    </source>
</reference>
<evidence type="ECO:0000313" key="12">
    <source>
        <dbReference type="Proteomes" id="UP001196413"/>
    </source>
</evidence>
<dbReference type="InterPro" id="IPR015919">
    <property type="entry name" value="Cadherin-like_sf"/>
</dbReference>
<evidence type="ECO:0000256" key="9">
    <source>
        <dbReference type="SAM" id="Phobius"/>
    </source>
</evidence>
<keyword evidence="12" id="KW-1185">Reference proteome</keyword>
<accession>A0AAD5MAS1</accession>
<comment type="caution">
    <text evidence="11">The sequence shown here is derived from an EMBL/GenBank/DDBJ whole genome shotgun (WGS) entry which is preliminary data.</text>
</comment>
<keyword evidence="7 9" id="KW-0472">Membrane</keyword>
<dbReference type="AlphaFoldDB" id="A0AAD5MAS1"/>
<dbReference type="InterPro" id="IPR002126">
    <property type="entry name" value="Cadherin-like_dom"/>
</dbReference>
<dbReference type="EMBL" id="JAHQIW010001538">
    <property type="protein sequence ID" value="KAJ1352743.1"/>
    <property type="molecule type" value="Genomic_DNA"/>
</dbReference>
<dbReference type="GO" id="GO:0016339">
    <property type="term" value="P:calcium-dependent cell-cell adhesion via plasma membrane cell adhesion molecules"/>
    <property type="evidence" value="ECO:0007669"/>
    <property type="project" value="TreeGrafter"/>
</dbReference>
<protein>
    <recommendedName>
        <fullName evidence="10">Cadherin domain-containing protein</fullName>
    </recommendedName>
</protein>
<evidence type="ECO:0000259" key="10">
    <source>
        <dbReference type="PROSITE" id="PS50268"/>
    </source>
</evidence>
<dbReference type="SUPFAM" id="SSF49313">
    <property type="entry name" value="Cadherin-like"/>
    <property type="match status" value="2"/>
</dbReference>
<dbReference type="SMART" id="SM00112">
    <property type="entry name" value="CA"/>
    <property type="match status" value="2"/>
</dbReference>
<dbReference type="Gene3D" id="2.60.40.60">
    <property type="entry name" value="Cadherins"/>
    <property type="match status" value="2"/>
</dbReference>
<organism evidence="11 12">
    <name type="scientific">Parelaphostrongylus tenuis</name>
    <name type="common">Meningeal worm</name>
    <dbReference type="NCBI Taxonomy" id="148309"/>
    <lineage>
        <taxon>Eukaryota</taxon>
        <taxon>Metazoa</taxon>
        <taxon>Ecdysozoa</taxon>
        <taxon>Nematoda</taxon>
        <taxon>Chromadorea</taxon>
        <taxon>Rhabditida</taxon>
        <taxon>Rhabditina</taxon>
        <taxon>Rhabditomorpha</taxon>
        <taxon>Strongyloidea</taxon>
        <taxon>Metastrongylidae</taxon>
        <taxon>Parelaphostrongylus</taxon>
    </lineage>
</organism>
<dbReference type="GO" id="GO:0044331">
    <property type="term" value="P:cell-cell adhesion mediated by cadherin"/>
    <property type="evidence" value="ECO:0007669"/>
    <property type="project" value="TreeGrafter"/>
</dbReference>
<sequence>MTTCNIDCIYEKSEVIGHMPIEGRADGINPDIELRVVKGDNLVQILPNSKNLVLERQLDRDQGQAKFEILVECRSRNLDSDFSQLNISVFVTIQDVNDNPPVFDAAEYNITIKEELPIDTIIFTDFEATDRDQPGPNSLILYSIEPGPYSDLLQITDPFRPVVTVKNRIDYEKLRSFDVILEARDQGEPSMKSSAPLHVTVEDVNDRPPYFQHQYYTSRSIMNDEVIVEPEAIKACDGDELKNRHRVWESSNHFSIDEDGKLSVKVRPLPPRATFFIYAREKSNLEKNATAIFSLVLEKTLRFEYDSYSIKVTPSLPLNVVLLTVKAFSTQDSVIRYSLESADAVVSIGEATGQLTFSGFSKTKTGIIQYELLATNRNRDTSLWTEMELFAFSKNSRPPCGICELVVLATRDDGATSVAKIIVKNPSTNVPSSSMLAVMVLILIAFVLSLLVVFVFRKMHYVWRNQKRTNICWMNNAIDTGITISGTIPGSTSRHYVVNADKEKNFEDDKIAGTTTNCRSPSCTGYSYHTRWRTNRILLSTDIFLAIWYW</sequence>
<dbReference type="GO" id="GO:0005912">
    <property type="term" value="C:adherens junction"/>
    <property type="evidence" value="ECO:0007669"/>
    <property type="project" value="TreeGrafter"/>
</dbReference>
<dbReference type="GO" id="GO:0007156">
    <property type="term" value="P:homophilic cell adhesion via plasma membrane adhesion molecules"/>
    <property type="evidence" value="ECO:0007669"/>
    <property type="project" value="InterPro"/>
</dbReference>
<evidence type="ECO:0000256" key="3">
    <source>
        <dbReference type="ARBA" id="ARBA00022729"/>
    </source>
</evidence>
<keyword evidence="5 8" id="KW-0106">Calcium</keyword>
<evidence type="ECO:0000256" key="7">
    <source>
        <dbReference type="ARBA" id="ARBA00023136"/>
    </source>
</evidence>
<dbReference type="PRINTS" id="PR00205">
    <property type="entry name" value="CADHERIN"/>
</dbReference>
<dbReference type="CDD" id="cd11304">
    <property type="entry name" value="Cadherin_repeat"/>
    <property type="match status" value="2"/>
</dbReference>
<dbReference type="Pfam" id="PF00028">
    <property type="entry name" value="Cadherin"/>
    <property type="match status" value="1"/>
</dbReference>